<accession>A0A9E7R591</accession>
<name>A0A9E7R591_9EURY</name>
<gene>
    <name evidence="1" type="ORF">N0B31_05325</name>
</gene>
<keyword evidence="2" id="KW-1185">Reference proteome</keyword>
<dbReference type="GeneID" id="74941821"/>
<dbReference type="AlphaFoldDB" id="A0A9E7R591"/>
<sequence>MTRSTSPPARTDVAVFPEHDLTGFAADERVVDVTLARGIVAIPEG</sequence>
<dbReference type="RefSeq" id="WP_260594817.1">
    <property type="nucleotide sequence ID" value="NZ_CP104003.1"/>
</dbReference>
<dbReference type="Proteomes" id="UP001057580">
    <property type="component" value="Chromosome"/>
</dbReference>
<dbReference type="KEGG" id="ssai:N0B31_05325"/>
<protein>
    <submittedName>
        <fullName evidence="1">Uncharacterized protein</fullName>
    </submittedName>
</protein>
<evidence type="ECO:0000313" key="2">
    <source>
        <dbReference type="Proteomes" id="UP001057580"/>
    </source>
</evidence>
<proteinExistence type="predicted"/>
<evidence type="ECO:0000313" key="1">
    <source>
        <dbReference type="EMBL" id="UWM55706.1"/>
    </source>
</evidence>
<organism evidence="1 2">
    <name type="scientific">Salinirubellus salinus</name>
    <dbReference type="NCBI Taxonomy" id="1364945"/>
    <lineage>
        <taxon>Archaea</taxon>
        <taxon>Methanobacteriati</taxon>
        <taxon>Methanobacteriota</taxon>
        <taxon>Stenosarchaea group</taxon>
        <taxon>Halobacteria</taxon>
        <taxon>Halobacteriales</taxon>
        <taxon>Natronomonadaceae</taxon>
        <taxon>Salinirubellus</taxon>
    </lineage>
</organism>
<reference evidence="1" key="1">
    <citation type="submission" date="2022-09" db="EMBL/GenBank/DDBJ databases">
        <title>Diverse halophilic archaea isolated from saline environments.</title>
        <authorList>
            <person name="Cui H.-L."/>
        </authorList>
    </citation>
    <scope>NUCLEOTIDE SEQUENCE</scope>
    <source>
        <strain evidence="1">ZS-35-S2</strain>
    </source>
</reference>
<dbReference type="EMBL" id="CP104003">
    <property type="protein sequence ID" value="UWM55706.1"/>
    <property type="molecule type" value="Genomic_DNA"/>
</dbReference>